<organism evidence="2">
    <name type="scientific">Proteinivorax hydrogeniformans</name>
    <dbReference type="NCBI Taxonomy" id="1826727"/>
    <lineage>
        <taxon>Bacteria</taxon>
        <taxon>Bacillati</taxon>
        <taxon>Bacillota</taxon>
        <taxon>Clostridia</taxon>
        <taxon>Eubacteriales</taxon>
        <taxon>Proteinivoracaceae</taxon>
        <taxon>Proteinivorax</taxon>
    </lineage>
</organism>
<reference evidence="2" key="2">
    <citation type="submission" date="2024-06" db="EMBL/GenBank/DDBJ databases">
        <authorList>
            <person name="Petrova K.O."/>
            <person name="Toshchakov S.V."/>
            <person name="Boltjanskaja Y.V."/>
            <person name="Kevbrin V.V."/>
        </authorList>
    </citation>
    <scope>NUCLEOTIDE SEQUENCE</scope>
    <source>
        <strain evidence="2">Z-710</strain>
    </source>
</reference>
<feature type="domain" description="PurM-like N-terminal" evidence="1">
    <location>
        <begin position="12"/>
        <end position="123"/>
    </location>
</feature>
<reference evidence="2" key="1">
    <citation type="journal article" date="2018" name="Antonie Van Leeuwenhoek">
        <title>Proteinivorax hydrogeniformans sp. nov., an anaerobic, haloalkaliphilic bacterium fermenting proteinaceous compounds with high hydrogen production.</title>
        <authorList>
            <person name="Boltyanskaya Y."/>
            <person name="Detkova E."/>
            <person name="Pimenov N."/>
            <person name="Kevbrin V."/>
        </authorList>
    </citation>
    <scope>NUCLEOTIDE SEQUENCE</scope>
    <source>
        <strain evidence="2">Z-710</strain>
    </source>
</reference>
<gene>
    <name evidence="2" type="ORF">PRVXH_000652</name>
</gene>
<dbReference type="SUPFAM" id="SSF55326">
    <property type="entry name" value="PurM N-terminal domain-like"/>
    <property type="match status" value="1"/>
</dbReference>
<evidence type="ECO:0000259" key="1">
    <source>
        <dbReference type="Pfam" id="PF00586"/>
    </source>
</evidence>
<sequence length="246" mass="26368">MWTSKKIRDLSFVSINDEDMLVVSCDSAGGIGSKKEDVVKVSPQVLGYFTASVALMEVLAVGAKPMVLVNALSVEMDDTGEKVLKGIKNAASQLDNDIIITGSTEENFPTVQTGIGLTVIGVVNKNRWTFPKTFKKDLAVVMGKPKVGEEVLGDSKEVLSIPSLKKIVAKPFVHEVLPVGSKGILHEIKQIAALKDLNYVLDENSSLDLTKSAGPSTCAVISISEKDLCKLKEAVDLPINVVGRFV</sequence>
<proteinExistence type="predicted"/>
<dbReference type="EMBL" id="CP159485">
    <property type="protein sequence ID" value="XCI29334.1"/>
    <property type="molecule type" value="Genomic_DNA"/>
</dbReference>
<dbReference type="Pfam" id="PF00586">
    <property type="entry name" value="AIRS"/>
    <property type="match status" value="1"/>
</dbReference>
<dbReference type="InterPro" id="IPR016188">
    <property type="entry name" value="PurM-like_N"/>
</dbReference>
<dbReference type="InterPro" id="IPR036921">
    <property type="entry name" value="PurM-like_N_sf"/>
</dbReference>
<accession>A0AAU8HVA8</accession>
<dbReference type="AlphaFoldDB" id="A0AAU8HVA8"/>
<evidence type="ECO:0000313" key="2">
    <source>
        <dbReference type="EMBL" id="XCI29334.1"/>
    </source>
</evidence>
<protein>
    <submittedName>
        <fullName evidence="2">AIR synthase related protein</fullName>
    </submittedName>
</protein>
<dbReference type="Gene3D" id="3.30.1330.10">
    <property type="entry name" value="PurM-like, N-terminal domain"/>
    <property type="match status" value="1"/>
</dbReference>
<dbReference type="RefSeq" id="WP_353893882.1">
    <property type="nucleotide sequence ID" value="NZ_CP159485.1"/>
</dbReference>
<name>A0AAU8HVA8_9FIRM</name>